<comment type="subcellular location">
    <subcellularLocation>
        <location evidence="6">Cell membrane</location>
        <topology evidence="6">Multi-pass membrane protein</topology>
    </subcellularLocation>
    <subcellularLocation>
        <location evidence="1">Membrane</location>
        <topology evidence="1">Multi-pass membrane protein</topology>
    </subcellularLocation>
</comment>
<evidence type="ECO:0000256" key="4">
    <source>
        <dbReference type="ARBA" id="ARBA00023136"/>
    </source>
</evidence>
<organism evidence="8 9">
    <name type="scientific">Virgisporangium aliadipatigenens</name>
    <dbReference type="NCBI Taxonomy" id="741659"/>
    <lineage>
        <taxon>Bacteria</taxon>
        <taxon>Bacillati</taxon>
        <taxon>Actinomycetota</taxon>
        <taxon>Actinomycetes</taxon>
        <taxon>Micromonosporales</taxon>
        <taxon>Micromonosporaceae</taxon>
        <taxon>Virgisporangium</taxon>
    </lineage>
</organism>
<feature type="transmembrane region" description="Helical" evidence="6">
    <location>
        <begin position="28"/>
        <end position="49"/>
    </location>
</feature>
<dbReference type="InterPro" id="IPR000412">
    <property type="entry name" value="ABC_2_transport"/>
</dbReference>
<dbReference type="PROSITE" id="PS51012">
    <property type="entry name" value="ABC_TM2"/>
    <property type="match status" value="1"/>
</dbReference>
<name>A0A8J3YNK3_9ACTN</name>
<protein>
    <recommendedName>
        <fullName evidence="6">Transport permease protein</fullName>
    </recommendedName>
</protein>
<feature type="transmembrane region" description="Helical" evidence="6">
    <location>
        <begin position="138"/>
        <end position="165"/>
    </location>
</feature>
<dbReference type="GO" id="GO:0043190">
    <property type="term" value="C:ATP-binding cassette (ABC) transporter complex"/>
    <property type="evidence" value="ECO:0007669"/>
    <property type="project" value="InterPro"/>
</dbReference>
<sequence length="268" mass="28935">MTAVVGAFVDGWVVTKRNLIKIKRIPDLLIFSTVQPIMFVLLFAYVFGGAINTPGVNYREYLMAGIFTQTVMFGSGITAIGLADDLQKGIIDRFRSLPMSRAAVLIGRTTSDLLNNVLVLVIMVLCGLLVGWRIHTGVLGAVAGFALMLLFGYAISWVAAVIGLAAKTVEVAQSAGLIWMFPVTFLSNAFITTNTLPDWLQPVADWNPLSAVVLALRDLWGNAPEGLGRGDGFPAEHPLALALIWITGILLVFVPWSIAKYRKTATAS</sequence>
<gene>
    <name evidence="8" type="ORF">Val02_57250</name>
</gene>
<evidence type="ECO:0000313" key="8">
    <source>
        <dbReference type="EMBL" id="GIJ48839.1"/>
    </source>
</evidence>
<keyword evidence="9" id="KW-1185">Reference proteome</keyword>
<keyword evidence="5" id="KW-0046">Antibiotic resistance</keyword>
<evidence type="ECO:0000256" key="3">
    <source>
        <dbReference type="ARBA" id="ARBA00022989"/>
    </source>
</evidence>
<reference evidence="8" key="1">
    <citation type="submission" date="2021-01" db="EMBL/GenBank/DDBJ databases">
        <title>Whole genome shotgun sequence of Virgisporangium aliadipatigenens NBRC 105644.</title>
        <authorList>
            <person name="Komaki H."/>
            <person name="Tamura T."/>
        </authorList>
    </citation>
    <scope>NUCLEOTIDE SEQUENCE</scope>
    <source>
        <strain evidence="8">NBRC 105644</strain>
    </source>
</reference>
<dbReference type="PIRSF" id="PIRSF006648">
    <property type="entry name" value="DrrB"/>
    <property type="match status" value="1"/>
</dbReference>
<keyword evidence="4 6" id="KW-0472">Membrane</keyword>
<evidence type="ECO:0000256" key="5">
    <source>
        <dbReference type="ARBA" id="ARBA00023251"/>
    </source>
</evidence>
<dbReference type="Pfam" id="PF01061">
    <property type="entry name" value="ABC2_membrane"/>
    <property type="match status" value="1"/>
</dbReference>
<keyword evidence="2 6" id="KW-0812">Transmembrane</keyword>
<dbReference type="InterPro" id="IPR013525">
    <property type="entry name" value="ABC2_TM"/>
</dbReference>
<dbReference type="InterPro" id="IPR051784">
    <property type="entry name" value="Nod_factor_ABC_transporter"/>
</dbReference>
<accession>A0A8J3YNK3</accession>
<keyword evidence="3 6" id="KW-1133">Transmembrane helix</keyword>
<evidence type="ECO:0000313" key="9">
    <source>
        <dbReference type="Proteomes" id="UP000619260"/>
    </source>
</evidence>
<dbReference type="Proteomes" id="UP000619260">
    <property type="component" value="Unassembled WGS sequence"/>
</dbReference>
<dbReference type="GO" id="GO:0140359">
    <property type="term" value="F:ABC-type transporter activity"/>
    <property type="evidence" value="ECO:0007669"/>
    <property type="project" value="InterPro"/>
</dbReference>
<feature type="domain" description="ABC transmembrane type-2" evidence="7">
    <location>
        <begin position="27"/>
        <end position="264"/>
    </location>
</feature>
<feature type="transmembrane region" description="Helical" evidence="6">
    <location>
        <begin position="177"/>
        <end position="196"/>
    </location>
</feature>
<keyword evidence="6" id="KW-0813">Transport</keyword>
<dbReference type="PANTHER" id="PTHR43229">
    <property type="entry name" value="NODULATION PROTEIN J"/>
    <property type="match status" value="1"/>
</dbReference>
<dbReference type="PANTHER" id="PTHR43229:SF2">
    <property type="entry name" value="NODULATION PROTEIN J"/>
    <property type="match status" value="1"/>
</dbReference>
<evidence type="ECO:0000256" key="2">
    <source>
        <dbReference type="ARBA" id="ARBA00022692"/>
    </source>
</evidence>
<feature type="transmembrane region" description="Helical" evidence="6">
    <location>
        <begin position="113"/>
        <end position="132"/>
    </location>
</feature>
<dbReference type="RefSeq" id="WP_203902319.1">
    <property type="nucleotide sequence ID" value="NZ_BOPF01000023.1"/>
</dbReference>
<dbReference type="GO" id="GO:0046677">
    <property type="term" value="P:response to antibiotic"/>
    <property type="evidence" value="ECO:0007669"/>
    <property type="project" value="UniProtKB-KW"/>
</dbReference>
<comment type="caution">
    <text evidence="8">The sequence shown here is derived from an EMBL/GenBank/DDBJ whole genome shotgun (WGS) entry which is preliminary data.</text>
</comment>
<evidence type="ECO:0000256" key="6">
    <source>
        <dbReference type="RuleBase" id="RU361157"/>
    </source>
</evidence>
<dbReference type="InterPro" id="IPR047817">
    <property type="entry name" value="ABC2_TM_bact-type"/>
</dbReference>
<keyword evidence="6" id="KW-1003">Cell membrane</keyword>
<feature type="transmembrane region" description="Helical" evidence="6">
    <location>
        <begin position="61"/>
        <end position="83"/>
    </location>
</feature>
<feature type="transmembrane region" description="Helical" evidence="6">
    <location>
        <begin position="239"/>
        <end position="259"/>
    </location>
</feature>
<comment type="similarity">
    <text evidence="6">Belongs to the ABC-2 integral membrane protein family.</text>
</comment>
<proteinExistence type="inferred from homology"/>
<dbReference type="EMBL" id="BOPF01000023">
    <property type="protein sequence ID" value="GIJ48839.1"/>
    <property type="molecule type" value="Genomic_DNA"/>
</dbReference>
<evidence type="ECO:0000256" key="1">
    <source>
        <dbReference type="ARBA" id="ARBA00004141"/>
    </source>
</evidence>
<dbReference type="AlphaFoldDB" id="A0A8J3YNK3"/>
<evidence type="ECO:0000259" key="7">
    <source>
        <dbReference type="PROSITE" id="PS51012"/>
    </source>
</evidence>